<name>A0ABT8QVV5_9FIRM</name>
<evidence type="ECO:0000313" key="3">
    <source>
        <dbReference type="EMBL" id="MDO0825470.1"/>
    </source>
</evidence>
<keyword evidence="4" id="KW-1185">Reference proteome</keyword>
<sequence>MPSYDLVCQSCGHKFSIFCTISQKDQQSCPICGGNQIKQRFTTVNVMGSTGDKGSQGAPNSAPRGFG</sequence>
<protein>
    <submittedName>
        <fullName evidence="3">Zinc ribbon domain-containing protein</fullName>
    </submittedName>
</protein>
<proteinExistence type="predicted"/>
<dbReference type="Pfam" id="PF09723">
    <property type="entry name" value="Zn_ribbon_8"/>
    <property type="match status" value="1"/>
</dbReference>
<dbReference type="NCBIfam" id="TIGR02605">
    <property type="entry name" value="CxxC_CxxC_SSSS"/>
    <property type="match status" value="1"/>
</dbReference>
<dbReference type="Proteomes" id="UP001176021">
    <property type="component" value="Unassembled WGS sequence"/>
</dbReference>
<dbReference type="SMART" id="SM00834">
    <property type="entry name" value="CxxC_CXXC_SSSS"/>
    <property type="match status" value="1"/>
</dbReference>
<gene>
    <name evidence="3" type="ORF">M8H41_21900</name>
</gene>
<comment type="caution">
    <text evidence="3">The sequence shown here is derived from an EMBL/GenBank/DDBJ whole genome shotgun (WGS) entry which is preliminary data.</text>
</comment>
<organism evidence="3 4">
    <name type="scientific">Desulfosporosinus nitroreducens</name>
    <dbReference type="NCBI Taxonomy" id="2018668"/>
    <lineage>
        <taxon>Bacteria</taxon>
        <taxon>Bacillati</taxon>
        <taxon>Bacillota</taxon>
        <taxon>Clostridia</taxon>
        <taxon>Eubacteriales</taxon>
        <taxon>Desulfitobacteriaceae</taxon>
        <taxon>Desulfosporosinus</taxon>
    </lineage>
</organism>
<feature type="domain" description="Putative regulatory protein FmdB zinc ribbon" evidence="2">
    <location>
        <begin position="1"/>
        <end position="42"/>
    </location>
</feature>
<evidence type="ECO:0000313" key="4">
    <source>
        <dbReference type="Proteomes" id="UP001176021"/>
    </source>
</evidence>
<accession>A0ABT8QVV5</accession>
<reference evidence="3" key="1">
    <citation type="submission" date="2022-05" db="EMBL/GenBank/DDBJ databases">
        <title>Expanded diversity of anoxic marine methylotrophy in a Black Sea sulfate reducing microorganism.</title>
        <authorList>
            <person name="Fischer P.Q."/>
            <person name="Stams A.J.M."/>
            <person name="Villanueva L."/>
            <person name="Sousa D.Z."/>
        </authorList>
    </citation>
    <scope>NUCLEOTIDE SEQUENCE</scope>
    <source>
        <strain evidence="3">P130</strain>
    </source>
</reference>
<dbReference type="InterPro" id="IPR013429">
    <property type="entry name" value="Regulatory_FmdB_Zinc_ribbon"/>
</dbReference>
<dbReference type="SUPFAM" id="SSF57850">
    <property type="entry name" value="RING/U-box"/>
    <property type="match status" value="1"/>
</dbReference>
<dbReference type="EMBL" id="JAMJEV010000026">
    <property type="protein sequence ID" value="MDO0825470.1"/>
    <property type="molecule type" value="Genomic_DNA"/>
</dbReference>
<feature type="region of interest" description="Disordered" evidence="1">
    <location>
        <begin position="48"/>
        <end position="67"/>
    </location>
</feature>
<dbReference type="RefSeq" id="WP_252471586.1">
    <property type="nucleotide sequence ID" value="NZ_JAMHFY010000022.1"/>
</dbReference>
<evidence type="ECO:0000259" key="2">
    <source>
        <dbReference type="SMART" id="SM00834"/>
    </source>
</evidence>
<evidence type="ECO:0000256" key="1">
    <source>
        <dbReference type="SAM" id="MobiDB-lite"/>
    </source>
</evidence>